<protein>
    <submittedName>
        <fullName evidence="1">Uncharacterized protein</fullName>
    </submittedName>
</protein>
<reference evidence="1 2" key="1">
    <citation type="journal article" date="2020" name="Phytopathology">
        <title>Genome Sequence Resources of Colletotrichum truncatum, C. plurivorum, C. musicola, and C. sojae: Four Species Pathogenic to Soybean (Glycine max).</title>
        <authorList>
            <person name="Rogerio F."/>
            <person name="Boufleur T.R."/>
            <person name="Ciampi-Guillardi M."/>
            <person name="Sukno S.A."/>
            <person name="Thon M.R."/>
            <person name="Massola Junior N.S."/>
            <person name="Baroncelli R."/>
        </authorList>
    </citation>
    <scope>NUCLEOTIDE SEQUENCE [LARGE SCALE GENOMIC DNA]</scope>
    <source>
        <strain evidence="1 2">CMES1059</strain>
    </source>
</reference>
<gene>
    <name evidence="1" type="ORF">CTRU02_206952</name>
</gene>
<evidence type="ECO:0000313" key="2">
    <source>
        <dbReference type="Proteomes" id="UP000805649"/>
    </source>
</evidence>
<evidence type="ECO:0000313" key="1">
    <source>
        <dbReference type="EMBL" id="KAL0937220.1"/>
    </source>
</evidence>
<name>A0ACC3YZ45_COLTU</name>
<comment type="caution">
    <text evidence="1">The sequence shown here is derived from an EMBL/GenBank/DDBJ whole genome shotgun (WGS) entry which is preliminary data.</text>
</comment>
<dbReference type="EMBL" id="VUJX02000004">
    <property type="protein sequence ID" value="KAL0937220.1"/>
    <property type="molecule type" value="Genomic_DNA"/>
</dbReference>
<keyword evidence="2" id="KW-1185">Reference proteome</keyword>
<dbReference type="Proteomes" id="UP000805649">
    <property type="component" value="Unassembled WGS sequence"/>
</dbReference>
<organism evidence="1 2">
    <name type="scientific">Colletotrichum truncatum</name>
    <name type="common">Anthracnose fungus</name>
    <name type="synonym">Colletotrichum capsici</name>
    <dbReference type="NCBI Taxonomy" id="5467"/>
    <lineage>
        <taxon>Eukaryota</taxon>
        <taxon>Fungi</taxon>
        <taxon>Dikarya</taxon>
        <taxon>Ascomycota</taxon>
        <taxon>Pezizomycotina</taxon>
        <taxon>Sordariomycetes</taxon>
        <taxon>Hypocreomycetidae</taxon>
        <taxon>Glomerellales</taxon>
        <taxon>Glomerellaceae</taxon>
        <taxon>Colletotrichum</taxon>
        <taxon>Colletotrichum truncatum species complex</taxon>
    </lineage>
</organism>
<accession>A0ACC3YZ45</accession>
<sequence>MMTGSNTTIGMNHIGASQRKGTRPPHLDIMIRDAHIAQLQIEVFLRRNAAIAAASKIKNLEDLKDIDQNEIIQLQVRLDETRTYYHRRNQSLEEENHRLRTQNGREEEDKANGLVCSCATTAEGKGRASSFLNKTIDSKACTWRSPDPINVDDMIETWVLSGSDSGSEGYDSDSSWTHITL</sequence>
<proteinExistence type="predicted"/>